<comment type="similarity">
    <text evidence="1">Belongs to the GST superfamily. Theta family.</text>
</comment>
<dbReference type="PANTHER" id="PTHR43969:SF9">
    <property type="entry name" value="GLUTATHIONE S TRANSFERASE D10, ISOFORM A-RELATED"/>
    <property type="match status" value="1"/>
</dbReference>
<comment type="catalytic activity">
    <reaction evidence="6">
        <text>RX + glutathione = an S-substituted glutathione + a halide anion + H(+)</text>
        <dbReference type="Rhea" id="RHEA:16437"/>
        <dbReference type="ChEBI" id="CHEBI:15378"/>
        <dbReference type="ChEBI" id="CHEBI:16042"/>
        <dbReference type="ChEBI" id="CHEBI:17792"/>
        <dbReference type="ChEBI" id="CHEBI:57925"/>
        <dbReference type="ChEBI" id="CHEBI:90779"/>
        <dbReference type="EC" id="2.5.1.18"/>
    </reaction>
</comment>
<keyword evidence="4 9" id="KW-0808">Transferase</keyword>
<dbReference type="SFLD" id="SFLDG00358">
    <property type="entry name" value="Main_(cytGST)"/>
    <property type="match status" value="1"/>
</dbReference>
<evidence type="ECO:0000256" key="4">
    <source>
        <dbReference type="ARBA" id="ARBA00022679"/>
    </source>
</evidence>
<dbReference type="Gene3D" id="1.20.1050.10">
    <property type="match status" value="1"/>
</dbReference>
<evidence type="ECO:0000259" key="7">
    <source>
        <dbReference type="PROSITE" id="PS50404"/>
    </source>
</evidence>
<dbReference type="InterPro" id="IPR040079">
    <property type="entry name" value="Glutathione_S-Trfase"/>
</dbReference>
<dbReference type="SFLD" id="SFLDG01153">
    <property type="entry name" value="Main.4:_Theta-like"/>
    <property type="match status" value="1"/>
</dbReference>
<dbReference type="AlphaFoldDB" id="A0A1L8E512"/>
<dbReference type="EC" id="2.5.1.18" evidence="3"/>
<organism evidence="9">
    <name type="scientific">Nyssomyia neivai</name>
    <dbReference type="NCBI Taxonomy" id="330878"/>
    <lineage>
        <taxon>Eukaryota</taxon>
        <taxon>Metazoa</taxon>
        <taxon>Ecdysozoa</taxon>
        <taxon>Arthropoda</taxon>
        <taxon>Hexapoda</taxon>
        <taxon>Insecta</taxon>
        <taxon>Pterygota</taxon>
        <taxon>Neoptera</taxon>
        <taxon>Endopterygota</taxon>
        <taxon>Diptera</taxon>
        <taxon>Nematocera</taxon>
        <taxon>Psychodoidea</taxon>
        <taxon>Psychodidae</taxon>
        <taxon>Nyssomyia</taxon>
    </lineage>
</organism>
<dbReference type="PROSITE" id="PS50405">
    <property type="entry name" value="GST_CTER"/>
    <property type="match status" value="1"/>
</dbReference>
<dbReference type="FunFam" id="1.20.1050.10:FF:000007">
    <property type="entry name" value="Glutathione S-transferase 1-1"/>
    <property type="match status" value="1"/>
</dbReference>
<feature type="domain" description="GST C-terminal" evidence="8">
    <location>
        <begin position="87"/>
        <end position="211"/>
    </location>
</feature>
<evidence type="ECO:0000256" key="2">
    <source>
        <dbReference type="ARBA" id="ARBA00011738"/>
    </source>
</evidence>
<dbReference type="InterPro" id="IPR004046">
    <property type="entry name" value="GST_C"/>
</dbReference>
<evidence type="ECO:0000256" key="5">
    <source>
        <dbReference type="ARBA" id="ARBA00041523"/>
    </source>
</evidence>
<evidence type="ECO:0000259" key="8">
    <source>
        <dbReference type="PROSITE" id="PS50405"/>
    </source>
</evidence>
<name>A0A1L8E512_9DIPT</name>
<dbReference type="InterPro" id="IPR010987">
    <property type="entry name" value="Glutathione-S-Trfase_C-like"/>
</dbReference>
<dbReference type="InterPro" id="IPR036282">
    <property type="entry name" value="Glutathione-S-Trfase_C_sf"/>
</dbReference>
<protein>
    <recommendedName>
        <fullName evidence="3">glutathione transferase</fullName>
        <ecNumber evidence="3">2.5.1.18</ecNumber>
    </recommendedName>
    <alternativeName>
        <fullName evidence="5">GST class-theta</fullName>
    </alternativeName>
</protein>
<dbReference type="GO" id="GO:0006749">
    <property type="term" value="P:glutathione metabolic process"/>
    <property type="evidence" value="ECO:0007669"/>
    <property type="project" value="TreeGrafter"/>
</dbReference>
<reference evidence="9" key="1">
    <citation type="submission" date="2016-12" db="EMBL/GenBank/DDBJ databases">
        <title>An insight into the sialome and mialome of the sand fly, Nyssomyia neivai.</title>
        <authorList>
            <person name="Sebastian V."/>
            <person name="Goulart T.M."/>
            <person name="Oliveira W."/>
            <person name="Calvo E."/>
            <person name="Oliveira L.F."/>
            <person name="Pinto M.C."/>
            <person name="Rosselino A.M."/>
            <person name="Ribeiro J.M."/>
        </authorList>
    </citation>
    <scope>NUCLEOTIDE SEQUENCE</scope>
</reference>
<sequence>MAPLKFYHYLLSPPSRCALLTIRNLKVEVEIIIVDLFKKDHLAPEFVKINPQHCVPTIDDNGFVLWESRAIATYLASSRGSALYPTDHKKRAIIDARLYLDQALQIAGGAIIYAIHAEGATTIPQDKKNKVYKILGDLNTIMEGNNYVAGNELSVADLALLATVSTVKGVGANLNKFKNISAWYKRLESIPGYQENEEGAQGLGKYIKSKINLTGTWED</sequence>
<dbReference type="SUPFAM" id="SSF47616">
    <property type="entry name" value="GST C-terminal domain-like"/>
    <property type="match status" value="1"/>
</dbReference>
<dbReference type="GO" id="GO:0004364">
    <property type="term" value="F:glutathione transferase activity"/>
    <property type="evidence" value="ECO:0007669"/>
    <property type="project" value="UniProtKB-EC"/>
</dbReference>
<evidence type="ECO:0000256" key="6">
    <source>
        <dbReference type="ARBA" id="ARBA00047960"/>
    </source>
</evidence>
<dbReference type="SFLD" id="SFLDS00019">
    <property type="entry name" value="Glutathione_Transferase_(cytos"/>
    <property type="match status" value="1"/>
</dbReference>
<dbReference type="Gene3D" id="3.40.30.10">
    <property type="entry name" value="Glutaredoxin"/>
    <property type="match status" value="1"/>
</dbReference>
<feature type="domain" description="GST N-terminal" evidence="7">
    <location>
        <begin position="2"/>
        <end position="83"/>
    </location>
</feature>
<dbReference type="Pfam" id="PF02798">
    <property type="entry name" value="GST_N"/>
    <property type="match status" value="1"/>
</dbReference>
<dbReference type="EMBL" id="GFDF01000360">
    <property type="protein sequence ID" value="JAV13724.1"/>
    <property type="molecule type" value="Transcribed_RNA"/>
</dbReference>
<dbReference type="PANTHER" id="PTHR43969">
    <property type="entry name" value="GLUTATHIONE S TRANSFERASE D10, ISOFORM A-RELATED"/>
    <property type="match status" value="1"/>
</dbReference>
<dbReference type="SUPFAM" id="SSF52833">
    <property type="entry name" value="Thioredoxin-like"/>
    <property type="match status" value="1"/>
</dbReference>
<dbReference type="InterPro" id="IPR004045">
    <property type="entry name" value="Glutathione_S-Trfase_N"/>
</dbReference>
<dbReference type="PROSITE" id="PS50404">
    <property type="entry name" value="GST_NTER"/>
    <property type="match status" value="1"/>
</dbReference>
<evidence type="ECO:0000256" key="1">
    <source>
        <dbReference type="ARBA" id="ARBA00009899"/>
    </source>
</evidence>
<evidence type="ECO:0000256" key="3">
    <source>
        <dbReference type="ARBA" id="ARBA00012452"/>
    </source>
</evidence>
<dbReference type="Pfam" id="PF00043">
    <property type="entry name" value="GST_C"/>
    <property type="match status" value="1"/>
</dbReference>
<comment type="subunit">
    <text evidence="2">Homodimer.</text>
</comment>
<dbReference type="CDD" id="cd03177">
    <property type="entry name" value="GST_C_Delta_Epsilon"/>
    <property type="match status" value="1"/>
</dbReference>
<evidence type="ECO:0000313" key="9">
    <source>
        <dbReference type="EMBL" id="JAV13724.1"/>
    </source>
</evidence>
<proteinExistence type="inferred from homology"/>
<dbReference type="CDD" id="cd03045">
    <property type="entry name" value="GST_N_Delta_Epsilon"/>
    <property type="match status" value="1"/>
</dbReference>
<dbReference type="FunFam" id="3.40.30.10:FF:000034">
    <property type="entry name" value="glutathione S-transferase 1"/>
    <property type="match status" value="1"/>
</dbReference>
<dbReference type="InterPro" id="IPR036249">
    <property type="entry name" value="Thioredoxin-like_sf"/>
</dbReference>
<accession>A0A1L8E512</accession>